<evidence type="ECO:0000313" key="2">
    <source>
        <dbReference type="EMBL" id="PYI13784.1"/>
    </source>
</evidence>
<dbReference type="Proteomes" id="UP000249829">
    <property type="component" value="Unassembled WGS sequence"/>
</dbReference>
<evidence type="ECO:0000256" key="1">
    <source>
        <dbReference type="SAM" id="MobiDB-lite"/>
    </source>
</evidence>
<evidence type="ECO:0000313" key="3">
    <source>
        <dbReference type="Proteomes" id="UP000249829"/>
    </source>
</evidence>
<protein>
    <submittedName>
        <fullName evidence="2">Uncharacterized protein</fullName>
    </submittedName>
</protein>
<proteinExistence type="predicted"/>
<feature type="region of interest" description="Disordered" evidence="1">
    <location>
        <begin position="22"/>
        <end position="91"/>
    </location>
</feature>
<dbReference type="EMBL" id="KZ825231">
    <property type="protein sequence ID" value="PYI13784.1"/>
    <property type="molecule type" value="Genomic_DNA"/>
</dbReference>
<accession>A0A2V5GXC1</accession>
<reference evidence="2 3" key="1">
    <citation type="submission" date="2018-02" db="EMBL/GenBank/DDBJ databases">
        <title>The genomes of Aspergillus section Nigri reveals drivers in fungal speciation.</title>
        <authorList>
            <consortium name="DOE Joint Genome Institute"/>
            <person name="Vesth T.C."/>
            <person name="Nybo J."/>
            <person name="Theobald S."/>
            <person name="Brandl J."/>
            <person name="Frisvad J.C."/>
            <person name="Nielsen K.F."/>
            <person name="Lyhne E.K."/>
            <person name="Kogle M.E."/>
            <person name="Kuo A."/>
            <person name="Riley R."/>
            <person name="Clum A."/>
            <person name="Nolan M."/>
            <person name="Lipzen A."/>
            <person name="Salamov A."/>
            <person name="Henrissat B."/>
            <person name="Wiebenga A."/>
            <person name="De vries R.P."/>
            <person name="Grigoriev I.V."/>
            <person name="Mortensen U.H."/>
            <person name="Andersen M.R."/>
            <person name="Baker S.E."/>
        </authorList>
    </citation>
    <scope>NUCLEOTIDE SEQUENCE [LARGE SCALE GENOMIC DNA]</scope>
    <source>
        <strain evidence="2 3">CBS 115571</strain>
    </source>
</reference>
<keyword evidence="3" id="KW-1185">Reference proteome</keyword>
<gene>
    <name evidence="2" type="ORF">BO99DRAFT_46397</name>
</gene>
<name>A0A2V5GXC1_ASPV1</name>
<dbReference type="AlphaFoldDB" id="A0A2V5GXC1"/>
<organism evidence="2 3">
    <name type="scientific">Aspergillus violaceofuscus (strain CBS 115571)</name>
    <dbReference type="NCBI Taxonomy" id="1450538"/>
    <lineage>
        <taxon>Eukaryota</taxon>
        <taxon>Fungi</taxon>
        <taxon>Dikarya</taxon>
        <taxon>Ascomycota</taxon>
        <taxon>Pezizomycotina</taxon>
        <taxon>Eurotiomycetes</taxon>
        <taxon>Eurotiomycetidae</taxon>
        <taxon>Eurotiales</taxon>
        <taxon>Aspergillaceae</taxon>
        <taxon>Aspergillus</taxon>
    </lineage>
</organism>
<feature type="compositionally biased region" description="Polar residues" evidence="1">
    <location>
        <begin position="47"/>
        <end position="56"/>
    </location>
</feature>
<sequence length="120" mass="13066">MDLLFIPPTVPATLSLSASTTHRQVHHPAPTQNNDVHDPPLAILGITQPTTTSPLKNTVPIPSKYLQPRVPPSQHNPHKSQGPISTQKSILSGRIKFPPDRIRALQVIILGPDKSPAMLF</sequence>